<dbReference type="GO" id="GO:0006508">
    <property type="term" value="P:proteolysis"/>
    <property type="evidence" value="ECO:0007669"/>
    <property type="project" value="UniProtKB-KW"/>
</dbReference>
<sequence length="64" mass="7494">MRVSPAILSFLYFFAANLFVLFAILHVQVEGWDFIAFMFIAIAAVDYMLTWHHVKRMRSKTSSH</sequence>
<feature type="transmembrane region" description="Helical" evidence="1">
    <location>
        <begin position="34"/>
        <end position="54"/>
    </location>
</feature>
<comment type="caution">
    <text evidence="2">The sequence shown here is derived from an EMBL/GenBank/DDBJ whole genome shotgun (WGS) entry which is preliminary data.</text>
</comment>
<feature type="transmembrane region" description="Helical" evidence="1">
    <location>
        <begin position="7"/>
        <end position="28"/>
    </location>
</feature>
<accession>A0ABS2P9Q8</accession>
<name>A0ABS2P9Q8_9BACL</name>
<gene>
    <name evidence="2" type="ORF">JOD17_001132</name>
</gene>
<reference evidence="2 3" key="1">
    <citation type="submission" date="2021-01" db="EMBL/GenBank/DDBJ databases">
        <title>Genomic Encyclopedia of Type Strains, Phase IV (KMG-IV): sequencing the most valuable type-strain genomes for metagenomic binning, comparative biology and taxonomic classification.</title>
        <authorList>
            <person name="Goeker M."/>
        </authorList>
    </citation>
    <scope>NUCLEOTIDE SEQUENCE [LARGE SCALE GENOMIC DNA]</scope>
    <source>
        <strain evidence="2 3">DSM 25540</strain>
    </source>
</reference>
<keyword evidence="1" id="KW-0472">Membrane</keyword>
<dbReference type="Proteomes" id="UP000741863">
    <property type="component" value="Unassembled WGS sequence"/>
</dbReference>
<proteinExistence type="predicted"/>
<dbReference type="GO" id="GO:0008233">
    <property type="term" value="F:peptidase activity"/>
    <property type="evidence" value="ECO:0007669"/>
    <property type="project" value="UniProtKB-KW"/>
</dbReference>
<keyword evidence="2" id="KW-0645">Protease</keyword>
<keyword evidence="1" id="KW-0812">Transmembrane</keyword>
<keyword evidence="3" id="KW-1185">Reference proteome</keyword>
<organism evidence="2 3">
    <name type="scientific">Geomicrobium sediminis</name>
    <dbReference type="NCBI Taxonomy" id="1347788"/>
    <lineage>
        <taxon>Bacteria</taxon>
        <taxon>Bacillati</taxon>
        <taxon>Bacillota</taxon>
        <taxon>Bacilli</taxon>
        <taxon>Bacillales</taxon>
        <taxon>Geomicrobium</taxon>
    </lineage>
</organism>
<dbReference type="EMBL" id="JAFBEC010000003">
    <property type="protein sequence ID" value="MBM7632039.1"/>
    <property type="molecule type" value="Genomic_DNA"/>
</dbReference>
<protein>
    <submittedName>
        <fullName evidence="2">Membrane protein implicated in regulation of membrane protease activity</fullName>
    </submittedName>
</protein>
<keyword evidence="2" id="KW-0378">Hydrolase</keyword>
<evidence type="ECO:0000256" key="1">
    <source>
        <dbReference type="SAM" id="Phobius"/>
    </source>
</evidence>
<evidence type="ECO:0000313" key="3">
    <source>
        <dbReference type="Proteomes" id="UP000741863"/>
    </source>
</evidence>
<dbReference type="RefSeq" id="WP_042360910.1">
    <property type="nucleotide sequence ID" value="NZ_JAFBEC010000003.1"/>
</dbReference>
<keyword evidence="1" id="KW-1133">Transmembrane helix</keyword>
<evidence type="ECO:0000313" key="2">
    <source>
        <dbReference type="EMBL" id="MBM7632039.1"/>
    </source>
</evidence>